<comment type="caution">
    <text evidence="1">The sequence shown here is derived from an EMBL/GenBank/DDBJ whole genome shotgun (WGS) entry which is preliminary data.</text>
</comment>
<reference evidence="1 2" key="1">
    <citation type="journal article" date="2022" name="bioRxiv">
        <title>The genome of the oomycete Peronosclerospora sorghi, a cosmopolitan pathogen of maize and sorghum, is inflated with dispersed pseudogenes.</title>
        <authorList>
            <person name="Fletcher K."/>
            <person name="Martin F."/>
            <person name="Isakeit T."/>
            <person name="Cavanaugh K."/>
            <person name="Magill C."/>
            <person name="Michelmore R."/>
        </authorList>
    </citation>
    <scope>NUCLEOTIDE SEQUENCE [LARGE SCALE GENOMIC DNA]</scope>
    <source>
        <strain evidence="1">P6</strain>
    </source>
</reference>
<dbReference type="Proteomes" id="UP001163321">
    <property type="component" value="Chromosome 6"/>
</dbReference>
<sequence>MATDSQKEKALRKAEENKSKRVKIKKSRKSLVKKGGRSAIEEEILEVPFGPDTGADDNIISRYVAKELQELQSYVKMDKLKTPMTVNLVDGREVICTERCKVNVQLVTVAGLGNLIDLQSLVFEEGSDGFLLGDRTLKSLGIGVDHLLEQRASNNEQFQEEHNVPKEDTIELNHAASVAIAKTSHKFSLNLHGDTQFHDSHYASHDFLATTMIQVVLSLPFVAVI</sequence>
<organism evidence="1 2">
    <name type="scientific">Peronosclerospora sorghi</name>
    <dbReference type="NCBI Taxonomy" id="230839"/>
    <lineage>
        <taxon>Eukaryota</taxon>
        <taxon>Sar</taxon>
        <taxon>Stramenopiles</taxon>
        <taxon>Oomycota</taxon>
        <taxon>Peronosporomycetes</taxon>
        <taxon>Peronosporales</taxon>
        <taxon>Peronosporaceae</taxon>
        <taxon>Peronosclerospora</taxon>
    </lineage>
</organism>
<keyword evidence="2" id="KW-1185">Reference proteome</keyword>
<protein>
    <submittedName>
        <fullName evidence="1">Uncharacterized protein</fullName>
    </submittedName>
</protein>
<gene>
    <name evidence="1" type="ORF">PsorP6_010968</name>
</gene>
<evidence type="ECO:0000313" key="2">
    <source>
        <dbReference type="Proteomes" id="UP001163321"/>
    </source>
</evidence>
<evidence type="ECO:0000313" key="1">
    <source>
        <dbReference type="EMBL" id="KAI9909748.1"/>
    </source>
</evidence>
<proteinExistence type="predicted"/>
<dbReference type="EMBL" id="CM047585">
    <property type="protein sequence ID" value="KAI9909748.1"/>
    <property type="molecule type" value="Genomic_DNA"/>
</dbReference>
<name>A0ACC0VV88_9STRA</name>
<accession>A0ACC0VV88</accession>